<evidence type="ECO:0000313" key="1">
    <source>
        <dbReference type="EMBL" id="CAK5032042.1"/>
    </source>
</evidence>
<organism evidence="1 2">
    <name type="scientific">Meloidogyne enterolobii</name>
    <name type="common">Root-knot nematode worm</name>
    <name type="synonym">Meloidogyne mayaguensis</name>
    <dbReference type="NCBI Taxonomy" id="390850"/>
    <lineage>
        <taxon>Eukaryota</taxon>
        <taxon>Metazoa</taxon>
        <taxon>Ecdysozoa</taxon>
        <taxon>Nematoda</taxon>
        <taxon>Chromadorea</taxon>
        <taxon>Rhabditida</taxon>
        <taxon>Tylenchina</taxon>
        <taxon>Tylenchomorpha</taxon>
        <taxon>Tylenchoidea</taxon>
        <taxon>Meloidogynidae</taxon>
        <taxon>Meloidogyninae</taxon>
        <taxon>Meloidogyne</taxon>
    </lineage>
</organism>
<proteinExistence type="predicted"/>
<gene>
    <name evidence="1" type="ORF">MENTE1834_LOCUS7713</name>
</gene>
<evidence type="ECO:0000313" key="2">
    <source>
        <dbReference type="Proteomes" id="UP001497535"/>
    </source>
</evidence>
<dbReference type="Proteomes" id="UP001497535">
    <property type="component" value="Unassembled WGS sequence"/>
</dbReference>
<keyword evidence="2" id="KW-1185">Reference proteome</keyword>
<dbReference type="EMBL" id="CAVMJV010000005">
    <property type="protein sequence ID" value="CAK5032042.1"/>
    <property type="molecule type" value="Genomic_DNA"/>
</dbReference>
<accession>A0ACB0Y664</accession>
<reference evidence="1" key="1">
    <citation type="submission" date="2023-11" db="EMBL/GenBank/DDBJ databases">
        <authorList>
            <person name="Poullet M."/>
        </authorList>
    </citation>
    <scope>NUCLEOTIDE SEQUENCE</scope>
    <source>
        <strain evidence="1">E1834</strain>
    </source>
</reference>
<comment type="caution">
    <text evidence="1">The sequence shown here is derived from an EMBL/GenBank/DDBJ whole genome shotgun (WGS) entry which is preliminary data.</text>
</comment>
<protein>
    <submittedName>
        <fullName evidence="1">Uncharacterized protein</fullName>
    </submittedName>
</protein>
<name>A0ACB0Y664_MELEN</name>
<sequence length="152" mass="18060">MNEANITIIIDEEENENNKNEEESIQENTQLQQQIVEDNTKINKNNKKYFWKNRRNNPLVTVWRPVNEWANRGRETIARLAVITQGTNYLSKPRLPKVSRRAENQIRNFGPLLLLLSLFVYLILGASAFLFFEHTNHEIMVRKFFFNLIINR</sequence>